<feature type="transmembrane region" description="Helical" evidence="9">
    <location>
        <begin position="159"/>
        <end position="180"/>
    </location>
</feature>
<keyword evidence="11" id="KW-1185">Reference proteome</keyword>
<dbReference type="PROSITE" id="PS00221">
    <property type="entry name" value="MIP"/>
    <property type="match status" value="1"/>
</dbReference>
<proteinExistence type="inferred from homology"/>
<dbReference type="InterPro" id="IPR022357">
    <property type="entry name" value="MIP_CS"/>
</dbReference>
<dbReference type="NCBIfam" id="TIGR00861">
    <property type="entry name" value="MIP"/>
    <property type="match status" value="1"/>
</dbReference>
<dbReference type="InterPro" id="IPR023271">
    <property type="entry name" value="Aquaporin-like"/>
</dbReference>
<dbReference type="PANTHER" id="PTHR19139:SF199">
    <property type="entry name" value="MIP17260P"/>
    <property type="match status" value="1"/>
</dbReference>
<keyword evidence="5 8" id="KW-0812">Transmembrane</keyword>
<feature type="transmembrane region" description="Helical" evidence="9">
    <location>
        <begin position="70"/>
        <end position="89"/>
    </location>
</feature>
<evidence type="ECO:0000256" key="2">
    <source>
        <dbReference type="ARBA" id="ARBA00006175"/>
    </source>
</evidence>
<evidence type="ECO:0000256" key="6">
    <source>
        <dbReference type="ARBA" id="ARBA00022989"/>
    </source>
</evidence>
<keyword evidence="3 8" id="KW-0813">Transport</keyword>
<evidence type="ECO:0000256" key="8">
    <source>
        <dbReference type="RuleBase" id="RU000477"/>
    </source>
</evidence>
<keyword evidence="7 9" id="KW-0472">Membrane</keyword>
<dbReference type="RefSeq" id="WP_345712948.1">
    <property type="nucleotide sequence ID" value="NZ_BAABIL010000396.1"/>
</dbReference>
<feature type="transmembrane region" description="Helical" evidence="9">
    <location>
        <begin position="43"/>
        <end position="63"/>
    </location>
</feature>
<comment type="similarity">
    <text evidence="2 8">Belongs to the MIP/aquaporin (TC 1.A.8) family.</text>
</comment>
<dbReference type="Proteomes" id="UP001501195">
    <property type="component" value="Unassembled WGS sequence"/>
</dbReference>
<protein>
    <submittedName>
        <fullName evidence="10">MIP/aquaporin family protein</fullName>
    </submittedName>
</protein>
<evidence type="ECO:0000256" key="9">
    <source>
        <dbReference type="SAM" id="Phobius"/>
    </source>
</evidence>
<accession>A0ABP9I370</accession>
<evidence type="ECO:0000256" key="7">
    <source>
        <dbReference type="ARBA" id="ARBA00023136"/>
    </source>
</evidence>
<sequence>MASEAVGARRSGGGLSVHGASQARGLYGSTPGQDVLRAGTAEFVGTFVLVLAGTATAMGWVVGAAPGYDLLAVVLAFGLALTALAAALGHVSGCHLNPAVTLGLAVAGRFPWRAVPVYAVAQLGGSVLASLAVWGTYGSRARTEAGLAVTLPAEGVSDVRALLVEALITFVLVLVVVSVATDERAPAAAAPLAAGAALAVCVFAAAPVTGGAVNPARAFGPAVVTWDLSSLWVYLVGPVVGGVLAAVLYDRVLARGEAPS</sequence>
<dbReference type="Pfam" id="PF00230">
    <property type="entry name" value="MIP"/>
    <property type="match status" value="1"/>
</dbReference>
<organism evidence="10 11">
    <name type="scientific">Kineococcus glutinatus</name>
    <dbReference type="NCBI Taxonomy" id="1070872"/>
    <lineage>
        <taxon>Bacteria</taxon>
        <taxon>Bacillati</taxon>
        <taxon>Actinomycetota</taxon>
        <taxon>Actinomycetes</taxon>
        <taxon>Kineosporiales</taxon>
        <taxon>Kineosporiaceae</taxon>
        <taxon>Kineococcus</taxon>
    </lineage>
</organism>
<evidence type="ECO:0000256" key="1">
    <source>
        <dbReference type="ARBA" id="ARBA00004651"/>
    </source>
</evidence>
<evidence type="ECO:0000256" key="4">
    <source>
        <dbReference type="ARBA" id="ARBA00022475"/>
    </source>
</evidence>
<dbReference type="Gene3D" id="1.20.1080.10">
    <property type="entry name" value="Glycerol uptake facilitator protein"/>
    <property type="match status" value="1"/>
</dbReference>
<feature type="transmembrane region" description="Helical" evidence="9">
    <location>
        <begin position="192"/>
        <end position="211"/>
    </location>
</feature>
<dbReference type="PRINTS" id="PR00783">
    <property type="entry name" value="MINTRINSICP"/>
</dbReference>
<dbReference type="InterPro" id="IPR000425">
    <property type="entry name" value="MIP"/>
</dbReference>
<dbReference type="PANTHER" id="PTHR19139">
    <property type="entry name" value="AQUAPORIN TRANSPORTER"/>
    <property type="match status" value="1"/>
</dbReference>
<gene>
    <name evidence="10" type="ORF">GCM10023225_25210</name>
</gene>
<evidence type="ECO:0000313" key="11">
    <source>
        <dbReference type="Proteomes" id="UP001501195"/>
    </source>
</evidence>
<evidence type="ECO:0000313" key="10">
    <source>
        <dbReference type="EMBL" id="GAA4985331.1"/>
    </source>
</evidence>
<evidence type="ECO:0000256" key="5">
    <source>
        <dbReference type="ARBA" id="ARBA00022692"/>
    </source>
</evidence>
<name>A0ABP9I370_9ACTN</name>
<comment type="subcellular location">
    <subcellularLocation>
        <location evidence="1">Cell membrane</location>
        <topology evidence="1">Multi-pass membrane protein</topology>
    </subcellularLocation>
</comment>
<keyword evidence="6 9" id="KW-1133">Transmembrane helix</keyword>
<evidence type="ECO:0000256" key="3">
    <source>
        <dbReference type="ARBA" id="ARBA00022448"/>
    </source>
</evidence>
<dbReference type="InterPro" id="IPR034294">
    <property type="entry name" value="Aquaporin_transptr"/>
</dbReference>
<feature type="transmembrane region" description="Helical" evidence="9">
    <location>
        <begin position="231"/>
        <end position="249"/>
    </location>
</feature>
<dbReference type="SUPFAM" id="SSF81338">
    <property type="entry name" value="Aquaporin-like"/>
    <property type="match status" value="1"/>
</dbReference>
<feature type="transmembrane region" description="Helical" evidence="9">
    <location>
        <begin position="119"/>
        <end position="139"/>
    </location>
</feature>
<comment type="caution">
    <text evidence="10">The sequence shown here is derived from an EMBL/GenBank/DDBJ whole genome shotgun (WGS) entry which is preliminary data.</text>
</comment>
<keyword evidence="4" id="KW-1003">Cell membrane</keyword>
<dbReference type="EMBL" id="BAABIL010000396">
    <property type="protein sequence ID" value="GAA4985331.1"/>
    <property type="molecule type" value="Genomic_DNA"/>
</dbReference>
<reference evidence="11" key="1">
    <citation type="journal article" date="2019" name="Int. J. Syst. Evol. Microbiol.">
        <title>The Global Catalogue of Microorganisms (GCM) 10K type strain sequencing project: providing services to taxonomists for standard genome sequencing and annotation.</title>
        <authorList>
            <consortium name="The Broad Institute Genomics Platform"/>
            <consortium name="The Broad Institute Genome Sequencing Center for Infectious Disease"/>
            <person name="Wu L."/>
            <person name="Ma J."/>
        </authorList>
    </citation>
    <scope>NUCLEOTIDE SEQUENCE [LARGE SCALE GENOMIC DNA]</scope>
    <source>
        <strain evidence="11">JCM 18126</strain>
    </source>
</reference>